<dbReference type="STRING" id="46223.SAMN05421852_10596"/>
<sequence length="231" mass="26531">MPDVYRSMTELYQHETEGVNYTKEWKRHKKSTYSDPGFETVIIAPHGGSIEIGTTELALATAGYTSDFNGTTETAEVYDYFIFNGLNQRGENQRLHVTSTRYDDPIALELIENSMRTLAYHGCRDLQPTGGYDGYQACLIGGRDIDLMEKIRRHLAEEGFHAWITRDKRLRGHSSKNLINRNKQAKGVQLELTTSLRWSFFANHTRSQRRKTTTPDFWKFVNAVRRALSAT</sequence>
<organism evidence="1 2">
    <name type="scientific">Thermoflavimicrobium dichotomicum</name>
    <dbReference type="NCBI Taxonomy" id="46223"/>
    <lineage>
        <taxon>Bacteria</taxon>
        <taxon>Bacillati</taxon>
        <taxon>Bacillota</taxon>
        <taxon>Bacilli</taxon>
        <taxon>Bacillales</taxon>
        <taxon>Thermoactinomycetaceae</taxon>
        <taxon>Thermoflavimicrobium</taxon>
    </lineage>
</organism>
<gene>
    <name evidence="1" type="ORF">SAMN05421852_10596</name>
</gene>
<dbReference type="OrthoDB" id="7721587at2"/>
<dbReference type="Gene3D" id="3.40.630.100">
    <property type="entry name" value="Poly-gamma-glutamate hydrolase, zinc-binding motif"/>
    <property type="match status" value="1"/>
</dbReference>
<dbReference type="InterPro" id="IPR008585">
    <property type="entry name" value="Gamma_PGA_hydro"/>
</dbReference>
<dbReference type="Proteomes" id="UP000199545">
    <property type="component" value="Unassembled WGS sequence"/>
</dbReference>
<proteinExistence type="predicted"/>
<evidence type="ECO:0000313" key="1">
    <source>
        <dbReference type="EMBL" id="SFJ16690.1"/>
    </source>
</evidence>
<dbReference type="Pfam" id="PF05908">
    <property type="entry name" value="Gamma_PGA_hydro"/>
    <property type="match status" value="1"/>
</dbReference>
<accession>A0A1I3P5R1</accession>
<evidence type="ECO:0000313" key="2">
    <source>
        <dbReference type="Proteomes" id="UP000199545"/>
    </source>
</evidence>
<keyword evidence="2" id="KW-1185">Reference proteome</keyword>
<dbReference type="InterPro" id="IPR038128">
    <property type="entry name" value="Gamma_PGA_hydro_sf"/>
</dbReference>
<reference evidence="1 2" key="1">
    <citation type="submission" date="2016-10" db="EMBL/GenBank/DDBJ databases">
        <authorList>
            <person name="de Groot N.N."/>
        </authorList>
    </citation>
    <scope>NUCLEOTIDE SEQUENCE [LARGE SCALE GENOMIC DNA]</scope>
    <source>
        <strain evidence="1 2">DSM 44778</strain>
    </source>
</reference>
<name>A0A1I3P5R1_9BACL</name>
<protein>
    <submittedName>
        <fullName evidence="1">Phage-related replication protein YjqB, UPF0714/DUF867 family</fullName>
    </submittedName>
</protein>
<dbReference type="RefSeq" id="WP_093229157.1">
    <property type="nucleotide sequence ID" value="NZ_FORR01000005.1"/>
</dbReference>
<dbReference type="EMBL" id="FORR01000005">
    <property type="protein sequence ID" value="SFJ16690.1"/>
    <property type="molecule type" value="Genomic_DNA"/>
</dbReference>
<dbReference type="AlphaFoldDB" id="A0A1I3P5R1"/>